<evidence type="ECO:0000313" key="3">
    <source>
        <dbReference type="Proteomes" id="UP000050863"/>
    </source>
</evidence>
<dbReference type="Proteomes" id="UP000050863">
    <property type="component" value="Unassembled WGS sequence"/>
</dbReference>
<dbReference type="AlphaFoldDB" id="A0A0R3LNJ5"/>
<accession>A0A0R3LNJ5</accession>
<protein>
    <submittedName>
        <fullName evidence="2">Uncharacterized protein</fullName>
    </submittedName>
</protein>
<dbReference type="STRING" id="280332.CQ12_00365"/>
<evidence type="ECO:0000313" key="2">
    <source>
        <dbReference type="EMBL" id="KRR07285.1"/>
    </source>
</evidence>
<keyword evidence="1" id="KW-0812">Transmembrane</keyword>
<feature type="transmembrane region" description="Helical" evidence="1">
    <location>
        <begin position="98"/>
        <end position="120"/>
    </location>
</feature>
<reference evidence="2 3" key="1">
    <citation type="submission" date="2014-03" db="EMBL/GenBank/DDBJ databases">
        <title>Bradyrhizobium valentinum sp. nov., isolated from effective nodules of Lupinus mariae-josephae, a lupine endemic of basic-lime soils in Eastern Spain.</title>
        <authorList>
            <person name="Duran D."/>
            <person name="Rey L."/>
            <person name="Navarro A."/>
            <person name="Busquets A."/>
            <person name="Imperial J."/>
            <person name="Ruiz-Argueso T."/>
        </authorList>
    </citation>
    <scope>NUCLEOTIDE SEQUENCE [LARGE SCALE GENOMIC DNA]</scope>
    <source>
        <strain evidence="2 3">PAC68</strain>
    </source>
</reference>
<comment type="caution">
    <text evidence="2">The sequence shown here is derived from an EMBL/GenBank/DDBJ whole genome shotgun (WGS) entry which is preliminary data.</text>
</comment>
<sequence length="201" mass="21783">MTGVFHSRKALDDAAQDLLSSGFDRADIDVSASPDEQQRRLNYQAIPAADLADIPAAARRPYVGGDDRLGLEVVTASVVGCVVALVVAFYLVSREVTPPSVILVSVLSGIVAAAAVIRPLRRVMQRDRARGLEPVAEWEGLLIWVRVQSPEKEALAQEILLRHGGEAVHIHEIDVAKTADDLPLHSLRPDPWLGNEPLGRP</sequence>
<name>A0A0R3LNJ5_9BRAD</name>
<keyword evidence="1" id="KW-0472">Membrane</keyword>
<proteinExistence type="predicted"/>
<dbReference type="EMBL" id="LLXZ01000102">
    <property type="protein sequence ID" value="KRR07285.1"/>
    <property type="molecule type" value="Genomic_DNA"/>
</dbReference>
<keyword evidence="3" id="KW-1185">Reference proteome</keyword>
<keyword evidence="1" id="KW-1133">Transmembrane helix</keyword>
<gene>
    <name evidence="2" type="ORF">CQ12_00365</name>
</gene>
<evidence type="ECO:0000256" key="1">
    <source>
        <dbReference type="SAM" id="Phobius"/>
    </source>
</evidence>
<feature type="transmembrane region" description="Helical" evidence="1">
    <location>
        <begin position="69"/>
        <end position="92"/>
    </location>
</feature>
<organism evidence="2 3">
    <name type="scientific">Bradyrhizobium jicamae</name>
    <dbReference type="NCBI Taxonomy" id="280332"/>
    <lineage>
        <taxon>Bacteria</taxon>
        <taxon>Pseudomonadati</taxon>
        <taxon>Pseudomonadota</taxon>
        <taxon>Alphaproteobacteria</taxon>
        <taxon>Hyphomicrobiales</taxon>
        <taxon>Nitrobacteraceae</taxon>
        <taxon>Bradyrhizobium</taxon>
    </lineage>
</organism>